<dbReference type="InterPro" id="IPR046357">
    <property type="entry name" value="PPIase_dom_sf"/>
</dbReference>
<dbReference type="SUPFAM" id="SSF52540">
    <property type="entry name" value="P-loop containing nucleoside triphosphate hydrolases"/>
    <property type="match status" value="1"/>
</dbReference>
<sequence length="203" mass="23607">MVHDGLVEEVWQGVVKKMKKVDIGLVENHTELRWAIVGDDQELLGRQLENMLPEDLLDELLIELTTYIEAQVNLYWIFLAHVIYVFQDIERYKLANSRAFHYLNQTYCDDLEGVDELKEYLQTRRAMEVVGISTEEQLIEKLQFKWSTVKEQPYPAIEWVGKVTEGLDRAVLTMENGEFALVAIPPELQNMPSIPPNQSRMLL</sequence>
<organism evidence="1 2">
    <name type="scientific">Dendrobium chrysotoxum</name>
    <name type="common">Orchid</name>
    <dbReference type="NCBI Taxonomy" id="161865"/>
    <lineage>
        <taxon>Eukaryota</taxon>
        <taxon>Viridiplantae</taxon>
        <taxon>Streptophyta</taxon>
        <taxon>Embryophyta</taxon>
        <taxon>Tracheophyta</taxon>
        <taxon>Spermatophyta</taxon>
        <taxon>Magnoliopsida</taxon>
        <taxon>Liliopsida</taxon>
        <taxon>Asparagales</taxon>
        <taxon>Orchidaceae</taxon>
        <taxon>Epidendroideae</taxon>
        <taxon>Malaxideae</taxon>
        <taxon>Dendrobiinae</taxon>
        <taxon>Dendrobium</taxon>
    </lineage>
</organism>
<accession>A0AAV7H8Y0</accession>
<evidence type="ECO:0000313" key="2">
    <source>
        <dbReference type="Proteomes" id="UP000775213"/>
    </source>
</evidence>
<proteinExistence type="predicted"/>
<keyword evidence="2" id="KW-1185">Reference proteome</keyword>
<dbReference type="EMBL" id="JAGFBR010000006">
    <property type="protein sequence ID" value="KAH0465631.1"/>
    <property type="molecule type" value="Genomic_DNA"/>
</dbReference>
<comment type="caution">
    <text evidence="1">The sequence shown here is derived from an EMBL/GenBank/DDBJ whole genome shotgun (WGS) entry which is preliminary data.</text>
</comment>
<dbReference type="InterPro" id="IPR027417">
    <property type="entry name" value="P-loop_NTPase"/>
</dbReference>
<dbReference type="Gene3D" id="3.10.50.40">
    <property type="match status" value="1"/>
</dbReference>
<reference evidence="1 2" key="1">
    <citation type="journal article" date="2021" name="Hortic Res">
        <title>Chromosome-scale assembly of the Dendrobium chrysotoxum genome enhances the understanding of orchid evolution.</title>
        <authorList>
            <person name="Zhang Y."/>
            <person name="Zhang G.Q."/>
            <person name="Zhang D."/>
            <person name="Liu X.D."/>
            <person name="Xu X.Y."/>
            <person name="Sun W.H."/>
            <person name="Yu X."/>
            <person name="Zhu X."/>
            <person name="Wang Z.W."/>
            <person name="Zhao X."/>
            <person name="Zhong W.Y."/>
            <person name="Chen H."/>
            <person name="Yin W.L."/>
            <person name="Huang T."/>
            <person name="Niu S.C."/>
            <person name="Liu Z.J."/>
        </authorList>
    </citation>
    <scope>NUCLEOTIDE SEQUENCE [LARGE SCALE GENOMIC DNA]</scope>
    <source>
        <strain evidence="1">Lindl</strain>
    </source>
</reference>
<name>A0AAV7H8Y0_DENCH</name>
<dbReference type="Proteomes" id="UP000775213">
    <property type="component" value="Unassembled WGS sequence"/>
</dbReference>
<protein>
    <submittedName>
        <fullName evidence="1">Uncharacterized protein</fullName>
    </submittedName>
</protein>
<dbReference type="AlphaFoldDB" id="A0AAV7H8Y0"/>
<dbReference type="SUPFAM" id="SSF54534">
    <property type="entry name" value="FKBP-like"/>
    <property type="match status" value="1"/>
</dbReference>
<gene>
    <name evidence="1" type="ORF">IEQ34_005734</name>
</gene>
<dbReference type="GO" id="GO:0003755">
    <property type="term" value="F:peptidyl-prolyl cis-trans isomerase activity"/>
    <property type="evidence" value="ECO:0007669"/>
    <property type="project" value="InterPro"/>
</dbReference>
<evidence type="ECO:0000313" key="1">
    <source>
        <dbReference type="EMBL" id="KAH0465631.1"/>
    </source>
</evidence>
<dbReference type="Gene3D" id="1.10.10.820">
    <property type="match status" value="1"/>
</dbReference>